<evidence type="ECO:0000256" key="1">
    <source>
        <dbReference type="SAM" id="Phobius"/>
    </source>
</evidence>
<dbReference type="GeneID" id="93101901"/>
<keyword evidence="1" id="KW-0812">Transmembrane</keyword>
<keyword evidence="1" id="KW-1133">Transmembrane helix</keyword>
<reference evidence="2 3" key="1">
    <citation type="submission" date="2020-08" db="EMBL/GenBank/DDBJ databases">
        <title>Genomic Encyclopedia of Type Strains, Phase IV (KMG-IV): sequencing the most valuable type-strain genomes for metagenomic binning, comparative biology and taxonomic classification.</title>
        <authorList>
            <person name="Goeker M."/>
        </authorList>
    </citation>
    <scope>NUCLEOTIDE SEQUENCE [LARGE SCALE GENOMIC DNA]</scope>
    <source>
        <strain evidence="2 3">DSM 105721</strain>
    </source>
</reference>
<dbReference type="EMBL" id="JACIES010000005">
    <property type="protein sequence ID" value="MBB4026461.1"/>
    <property type="molecule type" value="Genomic_DNA"/>
</dbReference>
<organism evidence="2 3">
    <name type="scientific">Butyricimonas faecihominis</name>
    <dbReference type="NCBI Taxonomy" id="1472416"/>
    <lineage>
        <taxon>Bacteria</taxon>
        <taxon>Pseudomonadati</taxon>
        <taxon>Bacteroidota</taxon>
        <taxon>Bacteroidia</taxon>
        <taxon>Bacteroidales</taxon>
        <taxon>Odoribacteraceae</taxon>
        <taxon>Butyricimonas</taxon>
    </lineage>
</organism>
<dbReference type="AlphaFoldDB" id="A0A7W6HWU5"/>
<feature type="transmembrane region" description="Helical" evidence="1">
    <location>
        <begin position="60"/>
        <end position="78"/>
    </location>
</feature>
<evidence type="ECO:0008006" key="4">
    <source>
        <dbReference type="Google" id="ProtNLM"/>
    </source>
</evidence>
<gene>
    <name evidence="2" type="ORF">GGR14_002255</name>
</gene>
<evidence type="ECO:0000313" key="3">
    <source>
        <dbReference type="Proteomes" id="UP000546007"/>
    </source>
</evidence>
<evidence type="ECO:0000313" key="2">
    <source>
        <dbReference type="EMBL" id="MBB4026461.1"/>
    </source>
</evidence>
<sequence>MKIKYSSIIPFKGFLCINLYGTLYVRKEAKERWESDRFQREETINHELIHEAQARDFCKVLWIGYTIFYLVYFILWLVELLRPPYNSAYKDICFEREANQMNLDYLATRTKFACFTEQYWKNKKD</sequence>
<dbReference type="OrthoDB" id="1027344at2"/>
<proteinExistence type="predicted"/>
<accession>A0A7W6HWU5</accession>
<protein>
    <recommendedName>
        <fullName evidence="4">DUF4157 domain-containing protein</fullName>
    </recommendedName>
</protein>
<dbReference type="Proteomes" id="UP000546007">
    <property type="component" value="Unassembled WGS sequence"/>
</dbReference>
<dbReference type="RefSeq" id="WP_124318031.1">
    <property type="nucleotide sequence ID" value="NZ_AP028155.1"/>
</dbReference>
<keyword evidence="3" id="KW-1185">Reference proteome</keyword>
<keyword evidence="1" id="KW-0472">Membrane</keyword>
<comment type="caution">
    <text evidence="2">The sequence shown here is derived from an EMBL/GenBank/DDBJ whole genome shotgun (WGS) entry which is preliminary data.</text>
</comment>
<name>A0A7W6HWU5_9BACT</name>